<feature type="transmembrane region" description="Helical" evidence="9">
    <location>
        <begin position="12"/>
        <end position="36"/>
    </location>
</feature>
<dbReference type="Proteomes" id="UP001238467">
    <property type="component" value="Unassembled WGS sequence"/>
</dbReference>
<comment type="function">
    <text evidence="9">Part of the tripartite ATP-independent periplasmic (TRAP) transport system.</text>
</comment>
<evidence type="ECO:0000256" key="5">
    <source>
        <dbReference type="ARBA" id="ARBA00022692"/>
    </source>
</evidence>
<feature type="domain" description="Tripartite ATP-independent periplasmic transporters DctQ component" evidence="10">
    <location>
        <begin position="22"/>
        <end position="148"/>
    </location>
</feature>
<comment type="caution">
    <text evidence="11">The sequence shown here is derived from an EMBL/GenBank/DDBJ whole genome shotgun (WGS) entry which is preliminary data.</text>
</comment>
<comment type="subcellular location">
    <subcellularLocation>
        <location evidence="1 9">Cell inner membrane</location>
        <topology evidence="1 9">Multi-pass membrane protein</topology>
    </subcellularLocation>
</comment>
<keyword evidence="6 9" id="KW-1133">Transmembrane helix</keyword>
<keyword evidence="7 9" id="KW-0472">Membrane</keyword>
<evidence type="ECO:0000256" key="8">
    <source>
        <dbReference type="ARBA" id="ARBA00038436"/>
    </source>
</evidence>
<evidence type="ECO:0000313" key="11">
    <source>
        <dbReference type="EMBL" id="MDQ0348717.1"/>
    </source>
</evidence>
<feature type="transmembrane region" description="Helical" evidence="9">
    <location>
        <begin position="126"/>
        <end position="150"/>
    </location>
</feature>
<dbReference type="InterPro" id="IPR055348">
    <property type="entry name" value="DctQ"/>
</dbReference>
<dbReference type="InterPro" id="IPR007387">
    <property type="entry name" value="TRAP_DctQ"/>
</dbReference>
<feature type="transmembrane region" description="Helical" evidence="9">
    <location>
        <begin position="85"/>
        <end position="106"/>
    </location>
</feature>
<keyword evidence="2 9" id="KW-0813">Transport</keyword>
<evidence type="ECO:0000256" key="1">
    <source>
        <dbReference type="ARBA" id="ARBA00004429"/>
    </source>
</evidence>
<sequence>MNRAEILHKFVDAIIIGSLAVIVFSIILQVVARYFFHAAFPWPEELSQLLLVCLSFLGMYRAIGEDMHIRLDVLPREGGGPLVRLLQAAGLLAAAGFVAYIGYGGLELARNSWTQPSPAMRLPMGMFYLVIPIACLLSFLALLARIHLLLTVERNR</sequence>
<dbReference type="Pfam" id="PF04290">
    <property type="entry name" value="DctQ"/>
    <property type="match status" value="1"/>
</dbReference>
<evidence type="ECO:0000256" key="2">
    <source>
        <dbReference type="ARBA" id="ARBA00022448"/>
    </source>
</evidence>
<evidence type="ECO:0000313" key="12">
    <source>
        <dbReference type="Proteomes" id="UP001238467"/>
    </source>
</evidence>
<evidence type="ECO:0000256" key="4">
    <source>
        <dbReference type="ARBA" id="ARBA00022519"/>
    </source>
</evidence>
<evidence type="ECO:0000256" key="6">
    <source>
        <dbReference type="ARBA" id="ARBA00022989"/>
    </source>
</evidence>
<dbReference type="EMBL" id="JAUSUH010000007">
    <property type="protein sequence ID" value="MDQ0348717.1"/>
    <property type="molecule type" value="Genomic_DNA"/>
</dbReference>
<comment type="subunit">
    <text evidence="9">The complex comprises the extracytoplasmic solute receptor protein and the two transmembrane proteins.</text>
</comment>
<comment type="similarity">
    <text evidence="8 9">Belongs to the TRAP transporter small permease family.</text>
</comment>
<reference evidence="11 12" key="1">
    <citation type="submission" date="2023-07" db="EMBL/GenBank/DDBJ databases">
        <title>Genomic Encyclopedia of Type Strains, Phase IV (KMG-IV): sequencing the most valuable type-strain genomes for metagenomic binning, comparative biology and taxonomic classification.</title>
        <authorList>
            <person name="Goeker M."/>
        </authorList>
    </citation>
    <scope>NUCLEOTIDE SEQUENCE [LARGE SCALE GENOMIC DNA]</scope>
    <source>
        <strain evidence="11 12">DSM 1277</strain>
    </source>
</reference>
<dbReference type="PANTHER" id="PTHR35011:SF2">
    <property type="entry name" value="2,3-DIKETO-L-GULONATE TRAP TRANSPORTER SMALL PERMEASE PROTEIN YIAM"/>
    <property type="match status" value="1"/>
</dbReference>
<organism evidence="11 12">
    <name type="scientific">Ancylobacter vacuolatus</name>
    <dbReference type="NCBI Taxonomy" id="223389"/>
    <lineage>
        <taxon>Bacteria</taxon>
        <taxon>Pseudomonadati</taxon>
        <taxon>Pseudomonadota</taxon>
        <taxon>Alphaproteobacteria</taxon>
        <taxon>Hyphomicrobiales</taxon>
        <taxon>Xanthobacteraceae</taxon>
        <taxon>Ancylobacter</taxon>
    </lineage>
</organism>
<feature type="transmembrane region" description="Helical" evidence="9">
    <location>
        <begin position="48"/>
        <end position="64"/>
    </location>
</feature>
<protein>
    <recommendedName>
        <fullName evidence="9">TRAP transporter small permease protein</fullName>
    </recommendedName>
</protein>
<keyword evidence="12" id="KW-1185">Reference proteome</keyword>
<evidence type="ECO:0000256" key="7">
    <source>
        <dbReference type="ARBA" id="ARBA00023136"/>
    </source>
</evidence>
<dbReference type="PANTHER" id="PTHR35011">
    <property type="entry name" value="2,3-DIKETO-L-GULONATE TRAP TRANSPORTER SMALL PERMEASE PROTEIN YIAM"/>
    <property type="match status" value="1"/>
</dbReference>
<evidence type="ECO:0000256" key="3">
    <source>
        <dbReference type="ARBA" id="ARBA00022475"/>
    </source>
</evidence>
<name>A0ABU0DJW9_9HYPH</name>
<accession>A0ABU0DJW9</accession>
<evidence type="ECO:0000256" key="9">
    <source>
        <dbReference type="RuleBase" id="RU369079"/>
    </source>
</evidence>
<keyword evidence="3" id="KW-1003">Cell membrane</keyword>
<keyword evidence="4 9" id="KW-0997">Cell inner membrane</keyword>
<keyword evidence="5 9" id="KW-0812">Transmembrane</keyword>
<evidence type="ECO:0000259" key="10">
    <source>
        <dbReference type="Pfam" id="PF04290"/>
    </source>
</evidence>
<proteinExistence type="inferred from homology"/>
<gene>
    <name evidence="11" type="ORF">J2S76_003151</name>
</gene>
<dbReference type="RefSeq" id="WP_307061770.1">
    <property type="nucleotide sequence ID" value="NZ_JAUSUH010000007.1"/>
</dbReference>